<organism evidence="1 2">
    <name type="scientific">Penicillium nordicum</name>
    <dbReference type="NCBI Taxonomy" id="229535"/>
    <lineage>
        <taxon>Eukaryota</taxon>
        <taxon>Fungi</taxon>
        <taxon>Dikarya</taxon>
        <taxon>Ascomycota</taxon>
        <taxon>Pezizomycotina</taxon>
        <taxon>Eurotiomycetes</taxon>
        <taxon>Eurotiomycetidae</taxon>
        <taxon>Eurotiales</taxon>
        <taxon>Aspergillaceae</taxon>
        <taxon>Penicillium</taxon>
    </lineage>
</organism>
<protein>
    <submittedName>
        <fullName evidence="1">Uncharacterized protein</fullName>
    </submittedName>
</protein>
<dbReference type="Proteomes" id="UP000037696">
    <property type="component" value="Unassembled WGS sequence"/>
</dbReference>
<accession>A0A0M8P4E5</accession>
<dbReference type="AlphaFoldDB" id="A0A0M8P4E5"/>
<gene>
    <name evidence="1" type="ORF">ACN38_g8689</name>
</gene>
<proteinExistence type="predicted"/>
<reference evidence="1 2" key="1">
    <citation type="submission" date="2015-08" db="EMBL/GenBank/DDBJ databases">
        <title>Genome sequencing of Penicillium nordicum.</title>
        <authorList>
            <person name="Nguyen H.D."/>
            <person name="Seifert K.A."/>
        </authorList>
    </citation>
    <scope>NUCLEOTIDE SEQUENCE [LARGE SCALE GENOMIC DNA]</scope>
    <source>
        <strain evidence="1 2">DAOMC 185683</strain>
    </source>
</reference>
<comment type="caution">
    <text evidence="1">The sequence shown here is derived from an EMBL/GenBank/DDBJ whole genome shotgun (WGS) entry which is preliminary data.</text>
</comment>
<evidence type="ECO:0000313" key="2">
    <source>
        <dbReference type="Proteomes" id="UP000037696"/>
    </source>
</evidence>
<sequence length="106" mass="11762">MIFNFDNEYPAKIRKESSLHYLLNWKPVTLEHGRLGRDSTQISRIARLENHGVVRNAAVGPINHGVPAPSNGLPRGGRRLLHRTSTALPSISVKLLTRISSAIFIS</sequence>
<keyword evidence="2" id="KW-1185">Reference proteome</keyword>
<name>A0A0M8P4E5_9EURO</name>
<dbReference type="EMBL" id="LHQQ01000163">
    <property type="protein sequence ID" value="KOS40451.1"/>
    <property type="molecule type" value="Genomic_DNA"/>
</dbReference>
<evidence type="ECO:0000313" key="1">
    <source>
        <dbReference type="EMBL" id="KOS40451.1"/>
    </source>
</evidence>
<dbReference type="OrthoDB" id="10464744at2759"/>